<sequence>MESVNDVKKHVPPKDERVKALRKLRGALGTFDEETIQWAIREAEEI</sequence>
<organism evidence="1 2">
    <name type="scientific">Thermococcus nautili</name>
    <dbReference type="NCBI Taxonomy" id="195522"/>
    <lineage>
        <taxon>Archaea</taxon>
        <taxon>Methanobacteriati</taxon>
        <taxon>Methanobacteriota</taxon>
        <taxon>Thermococci</taxon>
        <taxon>Thermococcales</taxon>
        <taxon>Thermococcaceae</taxon>
        <taxon>Thermococcus</taxon>
    </lineage>
</organism>
<protein>
    <submittedName>
        <fullName evidence="1">Uncharacterized protein</fullName>
    </submittedName>
</protein>
<dbReference type="HOGENOM" id="CLU_3178790_0_0_2"/>
<name>W8PJG4_9EURY</name>
<dbReference type="OrthoDB" id="100989at2157"/>
<dbReference type="KEGG" id="tnu:BD01_0590"/>
<dbReference type="GeneID" id="43090238"/>
<proteinExistence type="predicted"/>
<accession>W8PJG4</accession>
<dbReference type="EMBL" id="CP007264">
    <property type="protein sequence ID" value="AHL22214.1"/>
    <property type="molecule type" value="Genomic_DNA"/>
</dbReference>
<dbReference type="Proteomes" id="UP000019434">
    <property type="component" value="Chromosome"/>
</dbReference>
<dbReference type="STRING" id="195522.BD01_0590"/>
<dbReference type="RefSeq" id="WP_156927375.1">
    <property type="nucleotide sequence ID" value="NZ_CP007264.1"/>
</dbReference>
<reference evidence="1 2" key="1">
    <citation type="submission" date="2014-02" db="EMBL/GenBank/DDBJ databases">
        <title>Genome Sequence of an Hyperthermophilic Archaeon, Thermococcus nautili 30-1, producing viral vesicles.</title>
        <authorList>
            <person name="Oberto J."/>
            <person name="Gaudin M."/>
            <person name="Cossu M."/>
            <person name="Gorlas A."/>
            <person name="Slesarev A."/>
            <person name="Marguet E."/>
            <person name="Forterre P."/>
        </authorList>
    </citation>
    <scope>NUCLEOTIDE SEQUENCE [LARGE SCALE GENOMIC DNA]</scope>
    <source>
        <strain evidence="1 2">30-1</strain>
    </source>
</reference>
<keyword evidence="2" id="KW-1185">Reference proteome</keyword>
<dbReference type="AlphaFoldDB" id="W8PJG4"/>
<evidence type="ECO:0000313" key="1">
    <source>
        <dbReference type="EMBL" id="AHL22214.1"/>
    </source>
</evidence>
<evidence type="ECO:0000313" key="2">
    <source>
        <dbReference type="Proteomes" id="UP000019434"/>
    </source>
</evidence>
<gene>
    <name evidence="1" type="ORF">BD01_0590</name>
</gene>